<comment type="caution">
    <text evidence="5">The sequence shown here is derived from an EMBL/GenBank/DDBJ whole genome shotgun (WGS) entry which is preliminary data.</text>
</comment>
<organism evidence="5 6">
    <name type="scientific">Boudabousia marimammalium</name>
    <dbReference type="NCBI Taxonomy" id="156892"/>
    <lineage>
        <taxon>Bacteria</taxon>
        <taxon>Bacillati</taxon>
        <taxon>Actinomycetota</taxon>
        <taxon>Actinomycetes</taxon>
        <taxon>Actinomycetales</taxon>
        <taxon>Actinomycetaceae</taxon>
        <taxon>Boudabousia</taxon>
    </lineage>
</organism>
<gene>
    <name evidence="5" type="ORF">BM477_00115</name>
</gene>
<dbReference type="InterPro" id="IPR027417">
    <property type="entry name" value="P-loop_NTPase"/>
</dbReference>
<dbReference type="GO" id="GO:0005524">
    <property type="term" value="F:ATP binding"/>
    <property type="evidence" value="ECO:0007669"/>
    <property type="project" value="UniProtKB-KW"/>
</dbReference>
<evidence type="ECO:0000313" key="5">
    <source>
        <dbReference type="EMBL" id="OKL50421.1"/>
    </source>
</evidence>
<dbReference type="Gene3D" id="3.40.50.300">
    <property type="entry name" value="P-loop containing nucleotide triphosphate hydrolases"/>
    <property type="match status" value="1"/>
</dbReference>
<dbReference type="InterPro" id="IPR015854">
    <property type="entry name" value="ABC_transpr_LolD-like"/>
</dbReference>
<dbReference type="SUPFAM" id="SSF52540">
    <property type="entry name" value="P-loop containing nucleoside triphosphate hydrolases"/>
    <property type="match status" value="1"/>
</dbReference>
<dbReference type="Proteomes" id="UP000186465">
    <property type="component" value="Unassembled WGS sequence"/>
</dbReference>
<evidence type="ECO:0000256" key="2">
    <source>
        <dbReference type="ARBA" id="ARBA00022741"/>
    </source>
</evidence>
<dbReference type="RefSeq" id="WP_075360662.1">
    <property type="nucleotide sequence ID" value="NZ_MPDM01000001.1"/>
</dbReference>
<dbReference type="STRING" id="156892.BM477_00115"/>
<dbReference type="GO" id="GO:0098796">
    <property type="term" value="C:membrane protein complex"/>
    <property type="evidence" value="ECO:0007669"/>
    <property type="project" value="UniProtKB-ARBA"/>
</dbReference>
<dbReference type="PROSITE" id="PS50893">
    <property type="entry name" value="ABC_TRANSPORTER_2"/>
    <property type="match status" value="1"/>
</dbReference>
<evidence type="ECO:0000259" key="4">
    <source>
        <dbReference type="PROSITE" id="PS50893"/>
    </source>
</evidence>
<feature type="domain" description="ABC transporter" evidence="4">
    <location>
        <begin position="6"/>
        <end position="241"/>
    </location>
</feature>
<protein>
    <submittedName>
        <fullName evidence="5">Macrolide ABC transporter ATP-binding protein</fullName>
    </submittedName>
</protein>
<dbReference type="PANTHER" id="PTHR24220">
    <property type="entry name" value="IMPORT ATP-BINDING PROTEIN"/>
    <property type="match status" value="1"/>
</dbReference>
<reference evidence="6" key="1">
    <citation type="submission" date="2016-11" db="EMBL/GenBank/DDBJ databases">
        <title>Actinomyces gypaetusis sp. nov. isolated from Gypaetus barbatus in Qinghai Tibet Plateau China.</title>
        <authorList>
            <person name="Meng X."/>
        </authorList>
    </citation>
    <scope>NUCLEOTIDE SEQUENCE [LARGE SCALE GENOMIC DNA]</scope>
    <source>
        <strain evidence="6">DSM 15383</strain>
    </source>
</reference>
<evidence type="ECO:0000313" key="6">
    <source>
        <dbReference type="Proteomes" id="UP000186465"/>
    </source>
</evidence>
<dbReference type="InterPro" id="IPR017911">
    <property type="entry name" value="MacB-like_ATP-bd"/>
</dbReference>
<dbReference type="EMBL" id="MPDM01000001">
    <property type="protein sequence ID" value="OKL50421.1"/>
    <property type="molecule type" value="Genomic_DNA"/>
</dbReference>
<dbReference type="GO" id="GO:0016887">
    <property type="term" value="F:ATP hydrolysis activity"/>
    <property type="evidence" value="ECO:0007669"/>
    <property type="project" value="InterPro"/>
</dbReference>
<keyword evidence="6" id="KW-1185">Reference proteome</keyword>
<dbReference type="Pfam" id="PF00005">
    <property type="entry name" value="ABC_tran"/>
    <property type="match status" value="1"/>
</dbReference>
<dbReference type="InterPro" id="IPR017871">
    <property type="entry name" value="ABC_transporter-like_CS"/>
</dbReference>
<keyword evidence="1" id="KW-0813">Transport</keyword>
<accession>A0A1Q5PS69</accession>
<dbReference type="PROSITE" id="PS00211">
    <property type="entry name" value="ABC_TRANSPORTER_1"/>
    <property type="match status" value="1"/>
</dbReference>
<dbReference type="GO" id="GO:0005886">
    <property type="term" value="C:plasma membrane"/>
    <property type="evidence" value="ECO:0007669"/>
    <property type="project" value="TreeGrafter"/>
</dbReference>
<keyword evidence="3 5" id="KW-0067">ATP-binding</keyword>
<dbReference type="SMART" id="SM00382">
    <property type="entry name" value="AAA"/>
    <property type="match status" value="1"/>
</dbReference>
<dbReference type="InterPro" id="IPR003593">
    <property type="entry name" value="AAA+_ATPase"/>
</dbReference>
<dbReference type="GO" id="GO:0022857">
    <property type="term" value="F:transmembrane transporter activity"/>
    <property type="evidence" value="ECO:0007669"/>
    <property type="project" value="UniProtKB-ARBA"/>
</dbReference>
<dbReference type="CDD" id="cd03255">
    <property type="entry name" value="ABC_MJ0796_LolCDE_FtsE"/>
    <property type="match status" value="1"/>
</dbReference>
<keyword evidence="2" id="KW-0547">Nucleotide-binding</keyword>
<name>A0A1Q5PS69_9ACTO</name>
<sequence>MNEMNLRGRGLVKTYGTVHALAGVDIDLFQGERVAIMGPSGSGKSTLLHVLSGILRPDQGAVQLGSTTISELSDAKRSKLRRTAFGFVFQDGQLVPELTARENVAFPLLLSGVTRGQALKTAEMWLGRLGVESQARKRPGEMSGGQAQRVAIARALVHDPAVLFADEPTGALDQATGHEVMQVLTTTAKMNGTTLVVITHDAKVASWCDRMIEIRDGLIHYDGRVQHEGQNLGERHGLGEGQDQQ</sequence>
<dbReference type="OrthoDB" id="9802264at2"/>
<dbReference type="InterPro" id="IPR003439">
    <property type="entry name" value="ABC_transporter-like_ATP-bd"/>
</dbReference>
<dbReference type="PANTHER" id="PTHR24220:SF685">
    <property type="entry name" value="ABC TRANSPORTER RELATED"/>
    <property type="match status" value="1"/>
</dbReference>
<proteinExistence type="predicted"/>
<evidence type="ECO:0000256" key="1">
    <source>
        <dbReference type="ARBA" id="ARBA00022448"/>
    </source>
</evidence>
<dbReference type="AlphaFoldDB" id="A0A1Q5PS69"/>
<dbReference type="FunFam" id="3.40.50.300:FF:000032">
    <property type="entry name" value="Export ABC transporter ATP-binding protein"/>
    <property type="match status" value="1"/>
</dbReference>
<evidence type="ECO:0000256" key="3">
    <source>
        <dbReference type="ARBA" id="ARBA00022840"/>
    </source>
</evidence>